<dbReference type="OrthoDB" id="5382843at2"/>
<evidence type="ECO:0000313" key="1">
    <source>
        <dbReference type="EMBL" id="SCB21438.1"/>
    </source>
</evidence>
<evidence type="ECO:0000313" key="2">
    <source>
        <dbReference type="Proteomes" id="UP000199101"/>
    </source>
</evidence>
<dbReference type="Proteomes" id="UP000199101">
    <property type="component" value="Unassembled WGS sequence"/>
</dbReference>
<proteinExistence type="predicted"/>
<accession>A0A1C3V1A9</accession>
<keyword evidence="2" id="KW-1185">Reference proteome</keyword>
<sequence length="108" mass="11861">MTWTNFDGGSTIGHQGSEGGIILLDEEHGDGARVTLERCDRVPFAITCGLYGNMAHTVFTGSEQEALDTFRAIKTNLEALIAIWPEKDASADQVSRFHDAIADFVERF</sequence>
<name>A0A1C3V1A9_9HYPH</name>
<dbReference type="STRING" id="410764.GA0061103_3042"/>
<gene>
    <name evidence="1" type="ORF">GA0061103_3042</name>
</gene>
<organism evidence="1 2">
    <name type="scientific">Rhizobium multihospitium</name>
    <dbReference type="NCBI Taxonomy" id="410764"/>
    <lineage>
        <taxon>Bacteria</taxon>
        <taxon>Pseudomonadati</taxon>
        <taxon>Pseudomonadota</taxon>
        <taxon>Alphaproteobacteria</taxon>
        <taxon>Hyphomicrobiales</taxon>
        <taxon>Rhizobiaceae</taxon>
        <taxon>Rhizobium/Agrobacterium group</taxon>
        <taxon>Rhizobium</taxon>
    </lineage>
</organism>
<protein>
    <submittedName>
        <fullName evidence="1">Uncharacterized protein</fullName>
    </submittedName>
</protein>
<dbReference type="AlphaFoldDB" id="A0A1C3V1A9"/>
<dbReference type="RefSeq" id="WP_092710355.1">
    <property type="nucleotide sequence ID" value="NZ_FMAG01000002.1"/>
</dbReference>
<reference evidence="2" key="1">
    <citation type="submission" date="2016-08" db="EMBL/GenBank/DDBJ databases">
        <authorList>
            <person name="Varghese N."/>
            <person name="Submissions Spin"/>
        </authorList>
    </citation>
    <scope>NUCLEOTIDE SEQUENCE [LARGE SCALE GENOMIC DNA]</scope>
    <source>
        <strain evidence="2">HAMBI 2975</strain>
    </source>
</reference>
<dbReference type="EMBL" id="FMAG01000002">
    <property type="protein sequence ID" value="SCB21438.1"/>
    <property type="molecule type" value="Genomic_DNA"/>
</dbReference>